<evidence type="ECO:0000313" key="3">
    <source>
        <dbReference type="EMBL" id="MBN7818276.1"/>
    </source>
</evidence>
<dbReference type="PROSITE" id="PS50234">
    <property type="entry name" value="VWFA"/>
    <property type="match status" value="1"/>
</dbReference>
<feature type="signal peptide" evidence="1">
    <location>
        <begin position="1"/>
        <end position="17"/>
    </location>
</feature>
<comment type="caution">
    <text evidence="3">The sequence shown here is derived from an EMBL/GenBank/DDBJ whole genome shotgun (WGS) entry which is preliminary data.</text>
</comment>
<dbReference type="InterPro" id="IPR036465">
    <property type="entry name" value="vWFA_dom_sf"/>
</dbReference>
<proteinExistence type="predicted"/>
<organism evidence="3 4">
    <name type="scientific">Bowmanella yangjiangensis</name>
    <dbReference type="NCBI Taxonomy" id="2811230"/>
    <lineage>
        <taxon>Bacteria</taxon>
        <taxon>Pseudomonadati</taxon>
        <taxon>Pseudomonadota</taxon>
        <taxon>Gammaproteobacteria</taxon>
        <taxon>Alteromonadales</taxon>
        <taxon>Alteromonadaceae</taxon>
        <taxon>Bowmanella</taxon>
    </lineage>
</organism>
<accession>A0ABS3CP84</accession>
<dbReference type="EMBL" id="JAFKCS010000001">
    <property type="protein sequence ID" value="MBN7818276.1"/>
    <property type="molecule type" value="Genomic_DNA"/>
</dbReference>
<reference evidence="3 4" key="1">
    <citation type="submission" date="2021-03" db="EMBL/GenBank/DDBJ databases">
        <title>novel species isolated from a fishpond in China.</title>
        <authorList>
            <person name="Lu H."/>
            <person name="Cai Z."/>
        </authorList>
    </citation>
    <scope>NUCLEOTIDE SEQUENCE [LARGE SCALE GENOMIC DNA]</scope>
    <source>
        <strain evidence="3 4">Y57</strain>
    </source>
</reference>
<evidence type="ECO:0000259" key="2">
    <source>
        <dbReference type="PROSITE" id="PS50234"/>
    </source>
</evidence>
<name>A0ABS3CP84_9ALTE</name>
<evidence type="ECO:0000313" key="4">
    <source>
        <dbReference type="Proteomes" id="UP000663992"/>
    </source>
</evidence>
<gene>
    <name evidence="3" type="ORF">J0A65_00295</name>
</gene>
<feature type="chain" id="PRO_5046267009" evidence="1">
    <location>
        <begin position="18"/>
        <end position="480"/>
    </location>
</feature>
<dbReference type="Pfam" id="PF13519">
    <property type="entry name" value="VWA_2"/>
    <property type="match status" value="1"/>
</dbReference>
<dbReference type="Gene3D" id="3.40.50.410">
    <property type="entry name" value="von Willebrand factor, type A domain"/>
    <property type="match status" value="1"/>
</dbReference>
<sequence length="480" mass="51564">MKTAPLFALFLSPLAFADDKPPLEAPTAIVIDVSNSMWGQVQGTAKIDSARSALQRMLEDWPQNRPLSLWAYGHRVKSSCDDIEQIASPGEPNSAALQDKINRLTPKGRTPLTAAVEQAASAMQGQGGTVILLTDGIESCERDPCTLAATLKAQGIEFTAHVVGFDIQKEADKAQLSCLASSTGGRYFDAGNEQALREALDKARQTDKLPEAPNIVLIGAQEVMATRLFSLSWQGQAQIEDKVVLVKQGATPSPGNVVVEAKTFGRDKVELLAPAEPGQYQAHYLFDSYNRRESLSHLDVVVTPLVATLTWQEPALAGSDLIVSSDIQTDAELSLVLVGRGQAMSQALSRASFTDGQGELRLANDSGEYDLLLVANWHANREEMLRQPLSIAPMQTTLTVQSIQGQTISIDWQGPGAEGDKIVLVAKGSQDSWGGALDGDFPSRSPLSLTAPSSGQYDVLYVSDYYGAQTELARVTVSLP</sequence>
<keyword evidence="4" id="KW-1185">Reference proteome</keyword>
<dbReference type="Proteomes" id="UP000663992">
    <property type="component" value="Unassembled WGS sequence"/>
</dbReference>
<dbReference type="SUPFAM" id="SSF53300">
    <property type="entry name" value="vWA-like"/>
    <property type="match status" value="1"/>
</dbReference>
<evidence type="ECO:0000256" key="1">
    <source>
        <dbReference type="SAM" id="SignalP"/>
    </source>
</evidence>
<dbReference type="InterPro" id="IPR002035">
    <property type="entry name" value="VWF_A"/>
</dbReference>
<dbReference type="SMART" id="SM00327">
    <property type="entry name" value="VWA"/>
    <property type="match status" value="1"/>
</dbReference>
<keyword evidence="1" id="KW-0732">Signal</keyword>
<protein>
    <submittedName>
        <fullName evidence="3">VWA domain-containing protein</fullName>
    </submittedName>
</protein>
<dbReference type="RefSeq" id="WP_206592115.1">
    <property type="nucleotide sequence ID" value="NZ_JAFKCS010000001.1"/>
</dbReference>
<feature type="domain" description="VWFA" evidence="2">
    <location>
        <begin position="26"/>
        <end position="203"/>
    </location>
</feature>